<protein>
    <submittedName>
        <fullName evidence="1">Uncharacterized protein</fullName>
    </submittedName>
</protein>
<evidence type="ECO:0000313" key="1">
    <source>
        <dbReference type="EMBL" id="EGO27643.1"/>
    </source>
</evidence>
<organism>
    <name type="scientific">Serpula lacrymans var. lacrymans (strain S7.9)</name>
    <name type="common">Dry rot fungus</name>
    <dbReference type="NCBI Taxonomy" id="578457"/>
    <lineage>
        <taxon>Eukaryota</taxon>
        <taxon>Fungi</taxon>
        <taxon>Dikarya</taxon>
        <taxon>Basidiomycota</taxon>
        <taxon>Agaricomycotina</taxon>
        <taxon>Agaricomycetes</taxon>
        <taxon>Agaricomycetidae</taxon>
        <taxon>Boletales</taxon>
        <taxon>Coniophorineae</taxon>
        <taxon>Serpulaceae</taxon>
        <taxon>Serpula</taxon>
    </lineage>
</organism>
<dbReference type="AlphaFoldDB" id="F8NP78"/>
<reference evidence="1" key="1">
    <citation type="submission" date="2011-04" db="EMBL/GenBank/DDBJ databases">
        <title>Evolution of plant cell wall degrading machinery underlies the functional diversity of forest fungi.</title>
        <authorList>
            <consortium name="US DOE Joint Genome Institute (JGI-PGF)"/>
            <person name="Eastwood D.C."/>
            <person name="Floudas D."/>
            <person name="Binder M."/>
            <person name="Majcherczyk A."/>
            <person name="Schneider P."/>
            <person name="Aerts A."/>
            <person name="Asiegbu F.O."/>
            <person name="Baker S.E."/>
            <person name="Barry K."/>
            <person name="Bendiksby M."/>
            <person name="Blumentritt M."/>
            <person name="Coutinho P.M."/>
            <person name="Cullen D."/>
            <person name="Cullen D."/>
            <person name="Gathman A."/>
            <person name="Goodell B."/>
            <person name="Henrissat B."/>
            <person name="Ihrmark K."/>
            <person name="Kauserud H."/>
            <person name="Kohler A."/>
            <person name="LaButti K."/>
            <person name="Lapidus A."/>
            <person name="Lavin J.L."/>
            <person name="Lee Y.-H."/>
            <person name="Lindquist E."/>
            <person name="Lilly W."/>
            <person name="Lucas S."/>
            <person name="Morin E."/>
            <person name="Murat C."/>
            <person name="Oguiza J.A."/>
            <person name="Park J."/>
            <person name="Pisabarro A.G."/>
            <person name="Riley R."/>
            <person name="Rosling A."/>
            <person name="Salamov A."/>
            <person name="Schmidt O."/>
            <person name="Schmutz J."/>
            <person name="Skrede I."/>
            <person name="Stenlid J."/>
            <person name="Wiebenga A."/>
            <person name="Xie X."/>
            <person name="Kues U."/>
            <person name="Hibbett D.S."/>
            <person name="Hoffmeister D."/>
            <person name="Hogberg N."/>
            <person name="Martin F."/>
            <person name="Grigoriev I.V."/>
            <person name="Watkinson S.C."/>
        </authorList>
    </citation>
    <scope>NUCLEOTIDE SEQUENCE</scope>
    <source>
        <strain evidence="1">S7.9</strain>
    </source>
</reference>
<accession>F8NP78</accession>
<gene>
    <name evidence="1" type="ORF">SERLADRAFT_461459</name>
</gene>
<name>F8NP78_SERL9</name>
<proteinExistence type="predicted"/>
<dbReference type="HOGENOM" id="CLU_3051846_0_0_1"/>
<dbReference type="RefSeq" id="XP_007315734.1">
    <property type="nucleotide sequence ID" value="XM_007315672.1"/>
</dbReference>
<dbReference type="Proteomes" id="UP000008064">
    <property type="component" value="Unassembled WGS sequence"/>
</dbReference>
<dbReference type="KEGG" id="sla:SERLADRAFT_461459"/>
<sequence>MVYEEARYPSFAAKRLTWTALTCSIRAILTCSMKNEHHPSILCCETLTLVTAQS</sequence>
<dbReference type="EMBL" id="GL945431">
    <property type="protein sequence ID" value="EGO27643.1"/>
    <property type="molecule type" value="Genomic_DNA"/>
</dbReference>
<dbReference type="GeneID" id="18818224"/>